<evidence type="ECO:0000256" key="4">
    <source>
        <dbReference type="ARBA" id="ARBA00022617"/>
    </source>
</evidence>
<keyword evidence="13 14" id="KW-0472">Membrane</keyword>
<dbReference type="EMBL" id="AYRZ02000005">
    <property type="protein sequence ID" value="PHT82044.1"/>
    <property type="molecule type" value="Genomic_DNA"/>
</dbReference>
<accession>A0A2G2ZJE2</accession>
<feature type="transmembrane region" description="Helical" evidence="14">
    <location>
        <begin position="15"/>
        <end position="32"/>
    </location>
</feature>
<evidence type="ECO:0000256" key="3">
    <source>
        <dbReference type="ARBA" id="ARBA00022448"/>
    </source>
</evidence>
<gene>
    <name evidence="16" type="ORF">T459_15059</name>
</gene>
<dbReference type="InterPro" id="IPR027387">
    <property type="entry name" value="Cytb/b6-like_sf"/>
</dbReference>
<evidence type="ECO:0000256" key="10">
    <source>
        <dbReference type="ARBA" id="ARBA00022989"/>
    </source>
</evidence>
<dbReference type="Pfam" id="PF00032">
    <property type="entry name" value="Cytochrom_B_C"/>
    <property type="match status" value="1"/>
</dbReference>
<evidence type="ECO:0000256" key="2">
    <source>
        <dbReference type="ARBA" id="ARBA00013531"/>
    </source>
</evidence>
<evidence type="ECO:0000256" key="11">
    <source>
        <dbReference type="ARBA" id="ARBA00023004"/>
    </source>
</evidence>
<evidence type="ECO:0000313" key="16">
    <source>
        <dbReference type="EMBL" id="PHT82044.1"/>
    </source>
</evidence>
<evidence type="ECO:0000256" key="1">
    <source>
        <dbReference type="ARBA" id="ARBA00004448"/>
    </source>
</evidence>
<keyword evidence="4" id="KW-0349">Heme</keyword>
<dbReference type="Gene3D" id="1.20.810.10">
    <property type="entry name" value="Cytochrome Bc1 Complex, Chain C"/>
    <property type="match status" value="1"/>
</dbReference>
<dbReference type="SUPFAM" id="SSF81648">
    <property type="entry name" value="a domain/subunit of cytochrome bc1 complex (Ubiquinol-cytochrome c reductase)"/>
    <property type="match status" value="1"/>
</dbReference>
<dbReference type="GO" id="GO:0005743">
    <property type="term" value="C:mitochondrial inner membrane"/>
    <property type="evidence" value="ECO:0007669"/>
    <property type="project" value="UniProtKB-SubCell"/>
</dbReference>
<evidence type="ECO:0000256" key="12">
    <source>
        <dbReference type="ARBA" id="ARBA00023128"/>
    </source>
</evidence>
<keyword evidence="7" id="KW-0479">Metal-binding</keyword>
<evidence type="ECO:0000256" key="14">
    <source>
        <dbReference type="SAM" id="Phobius"/>
    </source>
</evidence>
<reference evidence="16 17" key="2">
    <citation type="journal article" date="2017" name="Genome Biol.">
        <title>New reference genome sequences of hot pepper reveal the massive evolution of plant disease-resistance genes by retroduplication.</title>
        <authorList>
            <person name="Kim S."/>
            <person name="Park J."/>
            <person name="Yeom S.I."/>
            <person name="Kim Y.M."/>
            <person name="Seo E."/>
            <person name="Kim K.T."/>
            <person name="Kim M.S."/>
            <person name="Lee J.M."/>
            <person name="Cheong K."/>
            <person name="Shin H.S."/>
            <person name="Kim S.B."/>
            <person name="Han K."/>
            <person name="Lee J."/>
            <person name="Park M."/>
            <person name="Lee H.A."/>
            <person name="Lee H.Y."/>
            <person name="Lee Y."/>
            <person name="Oh S."/>
            <person name="Lee J.H."/>
            <person name="Choi E."/>
            <person name="Choi E."/>
            <person name="Lee S.E."/>
            <person name="Jeon J."/>
            <person name="Kim H."/>
            <person name="Choi G."/>
            <person name="Song H."/>
            <person name="Lee J."/>
            <person name="Lee S.C."/>
            <person name="Kwon J.K."/>
            <person name="Lee H.Y."/>
            <person name="Koo N."/>
            <person name="Hong Y."/>
            <person name="Kim R.W."/>
            <person name="Kang W.H."/>
            <person name="Huh J.H."/>
            <person name="Kang B.C."/>
            <person name="Yang T.J."/>
            <person name="Lee Y.H."/>
            <person name="Bennetzen J.L."/>
            <person name="Choi D."/>
        </authorList>
    </citation>
    <scope>NUCLEOTIDE SEQUENCE [LARGE SCALE GENOMIC DNA]</scope>
    <source>
        <strain evidence="17">cv. CM334</strain>
    </source>
</reference>
<keyword evidence="8" id="KW-0999">Mitochondrion inner membrane</keyword>
<dbReference type="InterPro" id="IPR036150">
    <property type="entry name" value="Cyt_b/b6_C_sf"/>
</dbReference>
<dbReference type="STRING" id="4072.A0A2G2ZJE2"/>
<evidence type="ECO:0000259" key="15">
    <source>
        <dbReference type="PROSITE" id="PS51003"/>
    </source>
</evidence>
<evidence type="ECO:0000256" key="9">
    <source>
        <dbReference type="ARBA" id="ARBA00022982"/>
    </source>
</evidence>
<sequence length="92" mass="10622">MDKIVFYPYFYIKDLVGWVAFAIFFSIWIFYAPNVLGHPDNYIPANPMSNTPHILPKWYFLPIHAILYSIPDKLGCVSAIAPIFMSIGFTLF</sequence>
<dbReference type="Gramene" id="PHT82044">
    <property type="protein sequence ID" value="PHT82044"/>
    <property type="gene ID" value="T459_15059"/>
</dbReference>
<feature type="domain" description="Cytochrome b/b6 C-terminal region profile" evidence="15">
    <location>
        <begin position="1"/>
        <end position="92"/>
    </location>
</feature>
<proteinExistence type="predicted"/>
<keyword evidence="3" id="KW-0813">Transport</keyword>
<dbReference type="GO" id="GO:0046872">
    <property type="term" value="F:metal ion binding"/>
    <property type="evidence" value="ECO:0007669"/>
    <property type="project" value="UniProtKB-KW"/>
</dbReference>
<dbReference type="PROSITE" id="PS51003">
    <property type="entry name" value="CYTB_CTER"/>
    <property type="match status" value="1"/>
</dbReference>
<evidence type="ECO:0000256" key="6">
    <source>
        <dbReference type="ARBA" id="ARBA00022692"/>
    </source>
</evidence>
<dbReference type="GO" id="GO:0022900">
    <property type="term" value="P:electron transport chain"/>
    <property type="evidence" value="ECO:0007669"/>
    <property type="project" value="UniProtKB-UniRule"/>
</dbReference>
<organism evidence="16 17">
    <name type="scientific">Capsicum annuum</name>
    <name type="common">Capsicum pepper</name>
    <dbReference type="NCBI Taxonomy" id="4072"/>
    <lineage>
        <taxon>Eukaryota</taxon>
        <taxon>Viridiplantae</taxon>
        <taxon>Streptophyta</taxon>
        <taxon>Embryophyta</taxon>
        <taxon>Tracheophyta</taxon>
        <taxon>Spermatophyta</taxon>
        <taxon>Magnoliopsida</taxon>
        <taxon>eudicotyledons</taxon>
        <taxon>Gunneridae</taxon>
        <taxon>Pentapetalae</taxon>
        <taxon>asterids</taxon>
        <taxon>lamiids</taxon>
        <taxon>Solanales</taxon>
        <taxon>Solanaceae</taxon>
        <taxon>Solanoideae</taxon>
        <taxon>Capsiceae</taxon>
        <taxon>Capsicum</taxon>
    </lineage>
</organism>
<dbReference type="InterPro" id="IPR005798">
    <property type="entry name" value="Cyt_b/b6_C"/>
</dbReference>
<evidence type="ECO:0000256" key="5">
    <source>
        <dbReference type="ARBA" id="ARBA00022660"/>
    </source>
</evidence>
<dbReference type="GO" id="GO:0016491">
    <property type="term" value="F:oxidoreductase activity"/>
    <property type="evidence" value="ECO:0007669"/>
    <property type="project" value="UniProtKB-UniRule"/>
</dbReference>
<evidence type="ECO:0000256" key="13">
    <source>
        <dbReference type="ARBA" id="ARBA00023136"/>
    </source>
</evidence>
<protein>
    <recommendedName>
        <fullName evidence="2">Cytochrome b</fullName>
    </recommendedName>
</protein>
<evidence type="ECO:0000313" key="17">
    <source>
        <dbReference type="Proteomes" id="UP000222542"/>
    </source>
</evidence>
<comment type="caution">
    <text evidence="16">The sequence shown here is derived from an EMBL/GenBank/DDBJ whole genome shotgun (WGS) entry which is preliminary data.</text>
</comment>
<keyword evidence="12" id="KW-0496">Mitochondrion</keyword>
<keyword evidence="9" id="KW-0249">Electron transport</keyword>
<evidence type="ECO:0000256" key="7">
    <source>
        <dbReference type="ARBA" id="ARBA00022723"/>
    </source>
</evidence>
<reference evidence="16 17" key="1">
    <citation type="journal article" date="2014" name="Nat. Genet.">
        <title>Genome sequence of the hot pepper provides insights into the evolution of pungency in Capsicum species.</title>
        <authorList>
            <person name="Kim S."/>
            <person name="Park M."/>
            <person name="Yeom S.I."/>
            <person name="Kim Y.M."/>
            <person name="Lee J.M."/>
            <person name="Lee H.A."/>
            <person name="Seo E."/>
            <person name="Choi J."/>
            <person name="Cheong K."/>
            <person name="Kim K.T."/>
            <person name="Jung K."/>
            <person name="Lee G.W."/>
            <person name="Oh S.K."/>
            <person name="Bae C."/>
            <person name="Kim S.B."/>
            <person name="Lee H.Y."/>
            <person name="Kim S.Y."/>
            <person name="Kim M.S."/>
            <person name="Kang B.C."/>
            <person name="Jo Y.D."/>
            <person name="Yang H.B."/>
            <person name="Jeong H.J."/>
            <person name="Kang W.H."/>
            <person name="Kwon J.K."/>
            <person name="Shin C."/>
            <person name="Lim J.Y."/>
            <person name="Park J.H."/>
            <person name="Huh J.H."/>
            <person name="Kim J.S."/>
            <person name="Kim B.D."/>
            <person name="Cohen O."/>
            <person name="Paran I."/>
            <person name="Suh M.C."/>
            <person name="Lee S.B."/>
            <person name="Kim Y.K."/>
            <person name="Shin Y."/>
            <person name="Noh S.J."/>
            <person name="Park J."/>
            <person name="Seo Y.S."/>
            <person name="Kwon S.Y."/>
            <person name="Kim H.A."/>
            <person name="Park J.M."/>
            <person name="Kim H.J."/>
            <person name="Choi S.B."/>
            <person name="Bosland P.W."/>
            <person name="Reeves G."/>
            <person name="Jo S.H."/>
            <person name="Lee B.W."/>
            <person name="Cho H.T."/>
            <person name="Choi H.S."/>
            <person name="Lee M.S."/>
            <person name="Yu Y."/>
            <person name="Do Choi Y."/>
            <person name="Park B.S."/>
            <person name="van Deynze A."/>
            <person name="Ashrafi H."/>
            <person name="Hill T."/>
            <person name="Kim W.T."/>
            <person name="Pai H.S."/>
            <person name="Ahn H.K."/>
            <person name="Yeam I."/>
            <person name="Giovannoni J.J."/>
            <person name="Rose J.K."/>
            <person name="Sorensen I."/>
            <person name="Lee S.J."/>
            <person name="Kim R.W."/>
            <person name="Choi I.Y."/>
            <person name="Choi B.S."/>
            <person name="Lim J.S."/>
            <person name="Lee Y.H."/>
            <person name="Choi D."/>
        </authorList>
    </citation>
    <scope>NUCLEOTIDE SEQUENCE [LARGE SCALE GENOMIC DNA]</scope>
    <source>
        <strain evidence="17">cv. CM334</strain>
    </source>
</reference>
<keyword evidence="11" id="KW-0408">Iron</keyword>
<keyword evidence="6 14" id="KW-0812">Transmembrane</keyword>
<keyword evidence="5" id="KW-0679">Respiratory chain</keyword>
<dbReference type="PANTHER" id="PTHR19271">
    <property type="entry name" value="CYTOCHROME B"/>
    <property type="match status" value="1"/>
</dbReference>
<keyword evidence="17" id="KW-1185">Reference proteome</keyword>
<dbReference type="Proteomes" id="UP000222542">
    <property type="component" value="Unassembled WGS sequence"/>
</dbReference>
<dbReference type="GO" id="GO:0009055">
    <property type="term" value="F:electron transfer activity"/>
    <property type="evidence" value="ECO:0007669"/>
    <property type="project" value="InterPro"/>
</dbReference>
<name>A0A2G2ZJE2_CAPAN</name>
<dbReference type="OMA" id="ENYIVAN"/>
<dbReference type="AlphaFoldDB" id="A0A2G2ZJE2"/>
<evidence type="ECO:0000256" key="8">
    <source>
        <dbReference type="ARBA" id="ARBA00022792"/>
    </source>
</evidence>
<dbReference type="PANTHER" id="PTHR19271:SF16">
    <property type="entry name" value="CYTOCHROME B"/>
    <property type="match status" value="1"/>
</dbReference>
<keyword evidence="10 14" id="KW-1133">Transmembrane helix</keyword>
<comment type="subcellular location">
    <subcellularLocation>
        <location evidence="1">Mitochondrion inner membrane</location>
        <topology evidence="1">Multi-pass membrane protein</topology>
    </subcellularLocation>
</comment>